<dbReference type="Proteomes" id="UP001283361">
    <property type="component" value="Unassembled WGS sequence"/>
</dbReference>
<organism evidence="1 2">
    <name type="scientific">Elysia crispata</name>
    <name type="common">lettuce slug</name>
    <dbReference type="NCBI Taxonomy" id="231223"/>
    <lineage>
        <taxon>Eukaryota</taxon>
        <taxon>Metazoa</taxon>
        <taxon>Spiralia</taxon>
        <taxon>Lophotrochozoa</taxon>
        <taxon>Mollusca</taxon>
        <taxon>Gastropoda</taxon>
        <taxon>Heterobranchia</taxon>
        <taxon>Euthyneura</taxon>
        <taxon>Panpulmonata</taxon>
        <taxon>Sacoglossa</taxon>
        <taxon>Placobranchoidea</taxon>
        <taxon>Plakobranchidae</taxon>
        <taxon>Elysia</taxon>
    </lineage>
</organism>
<sequence>MSKSGDIAIPTTVTGRVSLQGGFPLIHATWSDRVRFDLTIIAQARTRSLFGQSAALPTEPIGSYRYSEHYCIAISQFSLS</sequence>
<comment type="caution">
    <text evidence="1">The sequence shown here is derived from an EMBL/GenBank/DDBJ whole genome shotgun (WGS) entry which is preliminary data.</text>
</comment>
<protein>
    <submittedName>
        <fullName evidence="1">Uncharacterized protein</fullName>
    </submittedName>
</protein>
<name>A0AAE0Y935_9GAST</name>
<evidence type="ECO:0000313" key="2">
    <source>
        <dbReference type="Proteomes" id="UP001283361"/>
    </source>
</evidence>
<dbReference type="EMBL" id="JAWDGP010006692">
    <property type="protein sequence ID" value="KAK3736738.1"/>
    <property type="molecule type" value="Genomic_DNA"/>
</dbReference>
<dbReference type="AlphaFoldDB" id="A0AAE0Y935"/>
<proteinExistence type="predicted"/>
<reference evidence="1" key="1">
    <citation type="journal article" date="2023" name="G3 (Bethesda)">
        <title>A reference genome for the long-term kleptoplast-retaining sea slug Elysia crispata morphotype clarki.</title>
        <authorList>
            <person name="Eastman K.E."/>
            <person name="Pendleton A.L."/>
            <person name="Shaikh M.A."/>
            <person name="Suttiyut T."/>
            <person name="Ogas R."/>
            <person name="Tomko P."/>
            <person name="Gavelis G."/>
            <person name="Widhalm J.R."/>
            <person name="Wisecaver J.H."/>
        </authorList>
    </citation>
    <scope>NUCLEOTIDE SEQUENCE</scope>
    <source>
        <strain evidence="1">ECLA1</strain>
    </source>
</reference>
<keyword evidence="2" id="KW-1185">Reference proteome</keyword>
<evidence type="ECO:0000313" key="1">
    <source>
        <dbReference type="EMBL" id="KAK3736738.1"/>
    </source>
</evidence>
<accession>A0AAE0Y935</accession>
<gene>
    <name evidence="1" type="ORF">RRG08_059266</name>
</gene>